<proteinExistence type="predicted"/>
<organism evidence="2">
    <name type="scientific">Oryza barthii</name>
    <dbReference type="NCBI Taxonomy" id="65489"/>
    <lineage>
        <taxon>Eukaryota</taxon>
        <taxon>Viridiplantae</taxon>
        <taxon>Streptophyta</taxon>
        <taxon>Embryophyta</taxon>
        <taxon>Tracheophyta</taxon>
        <taxon>Spermatophyta</taxon>
        <taxon>Magnoliopsida</taxon>
        <taxon>Liliopsida</taxon>
        <taxon>Poales</taxon>
        <taxon>Poaceae</taxon>
        <taxon>BOP clade</taxon>
        <taxon>Oryzoideae</taxon>
        <taxon>Oryzeae</taxon>
        <taxon>Oryzinae</taxon>
        <taxon>Oryza</taxon>
    </lineage>
</organism>
<evidence type="ECO:0000313" key="3">
    <source>
        <dbReference type="Proteomes" id="UP000026960"/>
    </source>
</evidence>
<sequence length="104" mass="11105">MQRTARWLPSHGSTSCGGDRWSRTAATTWRREDLVQRGGGRSCGGRAGGGDRWQTCDAEDGAAADTERSTDGGGAGAEFRRRAEVQVWWESDREGGGPCGLCAD</sequence>
<feature type="region of interest" description="Disordered" evidence="1">
    <location>
        <begin position="1"/>
        <end position="79"/>
    </location>
</feature>
<dbReference type="PaxDb" id="65489-OBART06G20610.1"/>
<evidence type="ECO:0000256" key="1">
    <source>
        <dbReference type="SAM" id="MobiDB-lite"/>
    </source>
</evidence>
<dbReference type="HOGENOM" id="CLU_2254253_0_0_1"/>
<name>A0A0D3GIJ3_9ORYZ</name>
<feature type="compositionally biased region" description="Gly residues" evidence="1">
    <location>
        <begin position="37"/>
        <end position="51"/>
    </location>
</feature>
<keyword evidence="3" id="KW-1185">Reference proteome</keyword>
<dbReference type="AlphaFoldDB" id="A0A0D3GIJ3"/>
<dbReference type="Proteomes" id="UP000026960">
    <property type="component" value="Chromosome 6"/>
</dbReference>
<reference evidence="2" key="1">
    <citation type="journal article" date="2009" name="Rice">
        <title>De Novo Next Generation Sequencing of Plant Genomes.</title>
        <authorList>
            <person name="Rounsley S."/>
            <person name="Marri P.R."/>
            <person name="Yu Y."/>
            <person name="He R."/>
            <person name="Sisneros N."/>
            <person name="Goicoechea J.L."/>
            <person name="Lee S.J."/>
            <person name="Angelova A."/>
            <person name="Kudrna D."/>
            <person name="Luo M."/>
            <person name="Affourtit J."/>
            <person name="Desany B."/>
            <person name="Knight J."/>
            <person name="Niazi F."/>
            <person name="Egholm M."/>
            <person name="Wing R.A."/>
        </authorList>
    </citation>
    <scope>NUCLEOTIDE SEQUENCE [LARGE SCALE GENOMIC DNA]</scope>
    <source>
        <strain evidence="2">cv. IRGC 105608</strain>
    </source>
</reference>
<reference evidence="2" key="2">
    <citation type="submission" date="2015-03" db="UniProtKB">
        <authorList>
            <consortium name="EnsemblPlants"/>
        </authorList>
    </citation>
    <scope>IDENTIFICATION</scope>
</reference>
<dbReference type="Gramene" id="OBART06G20610.1">
    <property type="protein sequence ID" value="OBART06G20610.1"/>
    <property type="gene ID" value="OBART06G20610"/>
</dbReference>
<accession>A0A0D3GIJ3</accession>
<dbReference type="EnsemblPlants" id="OBART06G20610.1">
    <property type="protein sequence ID" value="OBART06G20610.1"/>
    <property type="gene ID" value="OBART06G20610"/>
</dbReference>
<protein>
    <submittedName>
        <fullName evidence="2">Uncharacterized protein</fullName>
    </submittedName>
</protein>
<evidence type="ECO:0000313" key="2">
    <source>
        <dbReference type="EnsemblPlants" id="OBART06G20610.1"/>
    </source>
</evidence>